<dbReference type="AlphaFoldDB" id="A0A3P5ZJ62"/>
<gene>
    <name evidence="1" type="ORF">BRAA05T21882Z</name>
</gene>
<evidence type="ECO:0000313" key="1">
    <source>
        <dbReference type="EMBL" id="VDC72168.1"/>
    </source>
</evidence>
<name>A0A3P5ZJ62_BRACM</name>
<protein>
    <submittedName>
        <fullName evidence="1">Uncharacterized protein</fullName>
    </submittedName>
</protein>
<accession>A0A3P5ZJ62</accession>
<reference evidence="1" key="1">
    <citation type="submission" date="2018-11" db="EMBL/GenBank/DDBJ databases">
        <authorList>
            <consortium name="Genoscope - CEA"/>
            <person name="William W."/>
        </authorList>
    </citation>
    <scope>NUCLEOTIDE SEQUENCE</scope>
</reference>
<dbReference type="EMBL" id="LR031570">
    <property type="protein sequence ID" value="VDC72168.1"/>
    <property type="molecule type" value="Genomic_DNA"/>
</dbReference>
<organism evidence="1">
    <name type="scientific">Brassica campestris</name>
    <name type="common">Field mustard</name>
    <dbReference type="NCBI Taxonomy" id="3711"/>
    <lineage>
        <taxon>Eukaryota</taxon>
        <taxon>Viridiplantae</taxon>
        <taxon>Streptophyta</taxon>
        <taxon>Embryophyta</taxon>
        <taxon>Tracheophyta</taxon>
        <taxon>Spermatophyta</taxon>
        <taxon>Magnoliopsida</taxon>
        <taxon>eudicotyledons</taxon>
        <taxon>Gunneridae</taxon>
        <taxon>Pentapetalae</taxon>
        <taxon>rosids</taxon>
        <taxon>malvids</taxon>
        <taxon>Brassicales</taxon>
        <taxon>Brassicaceae</taxon>
        <taxon>Brassiceae</taxon>
        <taxon>Brassica</taxon>
    </lineage>
</organism>
<sequence length="43" mass="4832">MGGSKGFMVPVSSKDLYKYCREGQTSFSQVSYRHYSLLVAPLL</sequence>
<proteinExistence type="predicted"/>